<feature type="signal peptide" evidence="1">
    <location>
        <begin position="1"/>
        <end position="24"/>
    </location>
</feature>
<feature type="chain" id="PRO_5008250347" description="DUF4890 domain-containing protein" evidence="1">
    <location>
        <begin position="25"/>
        <end position="94"/>
    </location>
</feature>
<protein>
    <recommendedName>
        <fullName evidence="4">DUF4890 domain-containing protein</fullName>
    </recommendedName>
</protein>
<dbReference type="RefSeq" id="WP_066098368.1">
    <property type="nucleotide sequence ID" value="NZ_CP016027.1"/>
</dbReference>
<keyword evidence="1" id="KW-0732">Signal</keyword>
<evidence type="ECO:0000313" key="2">
    <source>
        <dbReference type="EMBL" id="ANJ66401.1"/>
    </source>
</evidence>
<dbReference type="KEGG" id="haz:A9404_02510"/>
<sequence length="94" mass="10469">MKSKSIHTVAAVVLSSAMALPVLAADSTETTRSFEQAQSRAKAFKAMTPEERKLKMQAARERMKKFRSEHQAGQMNGQIIGQMQRRMSATQADQ</sequence>
<evidence type="ECO:0000313" key="3">
    <source>
        <dbReference type="Proteomes" id="UP000078596"/>
    </source>
</evidence>
<name>A0A191ZEU7_9GAMM</name>
<proteinExistence type="predicted"/>
<dbReference type="Proteomes" id="UP000078596">
    <property type="component" value="Chromosome"/>
</dbReference>
<dbReference type="STRING" id="1860122.A9404_02510"/>
<evidence type="ECO:0000256" key="1">
    <source>
        <dbReference type="SAM" id="SignalP"/>
    </source>
</evidence>
<gene>
    <name evidence="2" type="ORF">A9404_02510</name>
</gene>
<accession>A0A191ZEU7</accession>
<keyword evidence="3" id="KW-1185">Reference proteome</keyword>
<dbReference type="EMBL" id="CP016027">
    <property type="protein sequence ID" value="ANJ66401.1"/>
    <property type="molecule type" value="Genomic_DNA"/>
</dbReference>
<reference evidence="2 3" key="1">
    <citation type="submission" date="2016-06" db="EMBL/GenBank/DDBJ databases">
        <title>Insight into the functional genes involving in sulfur oxidation in Pearl River water.</title>
        <authorList>
            <person name="Luo J."/>
            <person name="Tan X."/>
            <person name="Lin W."/>
        </authorList>
    </citation>
    <scope>NUCLEOTIDE SEQUENCE [LARGE SCALE GENOMIC DNA]</scope>
    <source>
        <strain evidence="2 3">LS2</strain>
    </source>
</reference>
<dbReference type="AlphaFoldDB" id="A0A191ZEU7"/>
<evidence type="ECO:0008006" key="4">
    <source>
        <dbReference type="Google" id="ProtNLM"/>
    </source>
</evidence>
<organism evidence="2 3">
    <name type="scientific">Halothiobacillus diazotrophicus</name>
    <dbReference type="NCBI Taxonomy" id="1860122"/>
    <lineage>
        <taxon>Bacteria</taxon>
        <taxon>Pseudomonadati</taxon>
        <taxon>Pseudomonadota</taxon>
        <taxon>Gammaproteobacteria</taxon>
        <taxon>Chromatiales</taxon>
        <taxon>Halothiobacillaceae</taxon>
        <taxon>Halothiobacillus</taxon>
    </lineage>
</organism>